<evidence type="ECO:0000259" key="13">
    <source>
        <dbReference type="SMART" id="SM00382"/>
    </source>
</evidence>
<dbReference type="InterPro" id="IPR027417">
    <property type="entry name" value="P-loop_NTPase"/>
</dbReference>
<feature type="compositionally biased region" description="Pro residues" evidence="12">
    <location>
        <begin position="579"/>
        <end position="597"/>
    </location>
</feature>
<dbReference type="GO" id="GO:0003677">
    <property type="term" value="F:DNA binding"/>
    <property type="evidence" value="ECO:0007669"/>
    <property type="project" value="InterPro"/>
</dbReference>
<comment type="similarity">
    <text evidence="1">Belongs to the DnaX/STICHEL family.</text>
</comment>
<feature type="compositionally biased region" description="Low complexity" evidence="12">
    <location>
        <begin position="473"/>
        <end position="491"/>
    </location>
</feature>
<dbReference type="Gene3D" id="1.20.272.10">
    <property type="match status" value="1"/>
</dbReference>
<dbReference type="InterPro" id="IPR045085">
    <property type="entry name" value="HLD_clamp_pol_III_gamma_tau"/>
</dbReference>
<keyword evidence="5" id="KW-0235">DNA replication</keyword>
<dbReference type="GO" id="GO:0006261">
    <property type="term" value="P:DNA-templated DNA replication"/>
    <property type="evidence" value="ECO:0007669"/>
    <property type="project" value="TreeGrafter"/>
</dbReference>
<dbReference type="EC" id="2.7.7.7" evidence="2"/>
<dbReference type="GO" id="GO:0046872">
    <property type="term" value="F:metal ion binding"/>
    <property type="evidence" value="ECO:0007669"/>
    <property type="project" value="UniProtKB-KW"/>
</dbReference>
<feature type="compositionally biased region" description="Pro residues" evidence="12">
    <location>
        <begin position="610"/>
        <end position="626"/>
    </location>
</feature>
<dbReference type="GO" id="GO:0005524">
    <property type="term" value="F:ATP binding"/>
    <property type="evidence" value="ECO:0007669"/>
    <property type="project" value="UniProtKB-KW"/>
</dbReference>
<evidence type="ECO:0000256" key="8">
    <source>
        <dbReference type="ARBA" id="ARBA00022833"/>
    </source>
</evidence>
<keyword evidence="7" id="KW-0547">Nucleotide-binding</keyword>
<feature type="region of interest" description="Disordered" evidence="12">
    <location>
        <begin position="388"/>
        <end position="652"/>
    </location>
</feature>
<keyword evidence="10" id="KW-0239">DNA-directed DNA polymerase</keyword>
<feature type="compositionally biased region" description="Low complexity" evidence="12">
    <location>
        <begin position="560"/>
        <end position="571"/>
    </location>
</feature>
<protein>
    <recommendedName>
        <fullName evidence="2">DNA-directed DNA polymerase</fullName>
        <ecNumber evidence="2">2.7.7.7</ecNumber>
    </recommendedName>
</protein>
<evidence type="ECO:0000256" key="5">
    <source>
        <dbReference type="ARBA" id="ARBA00022705"/>
    </source>
</evidence>
<feature type="compositionally biased region" description="Low complexity" evidence="12">
    <location>
        <begin position="747"/>
        <end position="764"/>
    </location>
</feature>
<dbReference type="Pfam" id="PF13177">
    <property type="entry name" value="DNA_pol3_delta2"/>
    <property type="match status" value="1"/>
</dbReference>
<feature type="compositionally biased region" description="Low complexity" evidence="12">
    <location>
        <begin position="440"/>
        <end position="456"/>
    </location>
</feature>
<dbReference type="InterPro" id="IPR022754">
    <property type="entry name" value="DNA_pol_III_gamma-3"/>
</dbReference>
<dbReference type="Pfam" id="PF22608">
    <property type="entry name" value="DNAX_ATPase_lid"/>
    <property type="match status" value="1"/>
</dbReference>
<keyword evidence="9" id="KW-0067">ATP-binding</keyword>
<dbReference type="FunFam" id="1.10.8.60:FF:000013">
    <property type="entry name" value="DNA polymerase III subunit gamma/tau"/>
    <property type="match status" value="1"/>
</dbReference>
<dbReference type="NCBIfam" id="NF005846">
    <property type="entry name" value="PRK07764.1-6"/>
    <property type="match status" value="1"/>
</dbReference>
<dbReference type="PANTHER" id="PTHR11669">
    <property type="entry name" value="REPLICATION FACTOR C / DNA POLYMERASE III GAMMA-TAU SUBUNIT"/>
    <property type="match status" value="1"/>
</dbReference>
<evidence type="ECO:0000313" key="15">
    <source>
        <dbReference type="Proteomes" id="UP000248764"/>
    </source>
</evidence>
<evidence type="ECO:0000256" key="7">
    <source>
        <dbReference type="ARBA" id="ARBA00022741"/>
    </source>
</evidence>
<keyword evidence="4" id="KW-0548">Nucleotidyltransferase</keyword>
<gene>
    <name evidence="14" type="ORF">C1I92_11760</name>
</gene>
<keyword evidence="15" id="KW-1185">Reference proteome</keyword>
<feature type="region of interest" description="Disordered" evidence="12">
    <location>
        <begin position="739"/>
        <end position="859"/>
    </location>
</feature>
<reference evidence="14 15" key="1">
    <citation type="submission" date="2018-01" db="EMBL/GenBank/DDBJ databases">
        <title>Draft genome sequence of Jiangella sp. GTF31.</title>
        <authorList>
            <person name="Sahin N."/>
            <person name="Ay H."/>
            <person name="Saygin H."/>
        </authorList>
    </citation>
    <scope>NUCLEOTIDE SEQUENCE [LARGE SCALE GENOMIC DNA]</scope>
    <source>
        <strain evidence="14 15">GTF31</strain>
    </source>
</reference>
<evidence type="ECO:0000256" key="9">
    <source>
        <dbReference type="ARBA" id="ARBA00022840"/>
    </source>
</evidence>
<dbReference type="InterPro" id="IPR012763">
    <property type="entry name" value="DNA_pol_III_sug/sutau_N"/>
</dbReference>
<evidence type="ECO:0000256" key="12">
    <source>
        <dbReference type="SAM" id="MobiDB-lite"/>
    </source>
</evidence>
<dbReference type="InterPro" id="IPR008921">
    <property type="entry name" value="DNA_pol3_clamp-load_cplx_C"/>
</dbReference>
<evidence type="ECO:0000256" key="10">
    <source>
        <dbReference type="ARBA" id="ARBA00022932"/>
    </source>
</evidence>
<dbReference type="PANTHER" id="PTHR11669:SF0">
    <property type="entry name" value="PROTEIN STICHEL-LIKE 2"/>
    <property type="match status" value="1"/>
</dbReference>
<dbReference type="AlphaFoldDB" id="A0A2W2B8N1"/>
<evidence type="ECO:0000256" key="1">
    <source>
        <dbReference type="ARBA" id="ARBA00006360"/>
    </source>
</evidence>
<feature type="compositionally biased region" description="Low complexity" evidence="12">
    <location>
        <begin position="774"/>
        <end position="805"/>
    </location>
</feature>
<dbReference type="Proteomes" id="UP000248764">
    <property type="component" value="Unassembled WGS sequence"/>
</dbReference>
<dbReference type="SMART" id="SM00382">
    <property type="entry name" value="AAA"/>
    <property type="match status" value="1"/>
</dbReference>
<comment type="catalytic activity">
    <reaction evidence="11">
        <text>DNA(n) + a 2'-deoxyribonucleoside 5'-triphosphate = DNA(n+1) + diphosphate</text>
        <dbReference type="Rhea" id="RHEA:22508"/>
        <dbReference type="Rhea" id="RHEA-COMP:17339"/>
        <dbReference type="Rhea" id="RHEA-COMP:17340"/>
        <dbReference type="ChEBI" id="CHEBI:33019"/>
        <dbReference type="ChEBI" id="CHEBI:61560"/>
        <dbReference type="ChEBI" id="CHEBI:173112"/>
        <dbReference type="EC" id="2.7.7.7"/>
    </reaction>
</comment>
<evidence type="ECO:0000256" key="2">
    <source>
        <dbReference type="ARBA" id="ARBA00012417"/>
    </source>
</evidence>
<dbReference type="GO" id="GO:0003887">
    <property type="term" value="F:DNA-directed DNA polymerase activity"/>
    <property type="evidence" value="ECO:0007669"/>
    <property type="project" value="UniProtKB-KW"/>
</dbReference>
<name>A0A2W2B8N1_9ACTN</name>
<accession>A0A2W2B8N1</accession>
<dbReference type="CDD" id="cd18137">
    <property type="entry name" value="HLD_clamp_pol_III_gamma_tau"/>
    <property type="match status" value="1"/>
</dbReference>
<organism evidence="14 15">
    <name type="scientific">Jiangella anatolica</name>
    <dbReference type="NCBI Taxonomy" id="2670374"/>
    <lineage>
        <taxon>Bacteria</taxon>
        <taxon>Bacillati</taxon>
        <taxon>Actinomycetota</taxon>
        <taxon>Actinomycetes</taxon>
        <taxon>Jiangellales</taxon>
        <taxon>Jiangellaceae</taxon>
        <taxon>Jiangella</taxon>
    </lineage>
</organism>
<dbReference type="InterPro" id="IPR050238">
    <property type="entry name" value="DNA_Rep/Repair_Clamp_Loader"/>
</dbReference>
<evidence type="ECO:0000256" key="3">
    <source>
        <dbReference type="ARBA" id="ARBA00022679"/>
    </source>
</evidence>
<dbReference type="SUPFAM" id="SSF52540">
    <property type="entry name" value="P-loop containing nucleoside triphosphate hydrolases"/>
    <property type="match status" value="1"/>
</dbReference>
<feature type="domain" description="AAA+ ATPase" evidence="13">
    <location>
        <begin position="37"/>
        <end position="181"/>
    </location>
</feature>
<dbReference type="NCBIfam" id="TIGR02397">
    <property type="entry name" value="dnaX_nterm"/>
    <property type="match status" value="1"/>
</dbReference>
<dbReference type="Pfam" id="PF12169">
    <property type="entry name" value="DNA_pol3_gamma3"/>
    <property type="match status" value="1"/>
</dbReference>
<dbReference type="Gene3D" id="3.40.50.300">
    <property type="entry name" value="P-loop containing nucleotide triphosphate hydrolases"/>
    <property type="match status" value="1"/>
</dbReference>
<feature type="compositionally biased region" description="Low complexity" evidence="12">
    <location>
        <begin position="815"/>
        <end position="833"/>
    </location>
</feature>
<dbReference type="GO" id="GO:0009360">
    <property type="term" value="C:DNA polymerase III complex"/>
    <property type="evidence" value="ECO:0007669"/>
    <property type="project" value="InterPro"/>
</dbReference>
<dbReference type="EMBL" id="POTW01000023">
    <property type="protein sequence ID" value="PZF83605.1"/>
    <property type="molecule type" value="Genomic_DNA"/>
</dbReference>
<dbReference type="RefSeq" id="WP_111254849.1">
    <property type="nucleotide sequence ID" value="NZ_POTW01000023.1"/>
</dbReference>
<dbReference type="CDD" id="cd00009">
    <property type="entry name" value="AAA"/>
    <property type="match status" value="1"/>
</dbReference>
<evidence type="ECO:0000256" key="11">
    <source>
        <dbReference type="ARBA" id="ARBA00049244"/>
    </source>
</evidence>
<comment type="caution">
    <text evidence="14">The sequence shown here is derived from an EMBL/GenBank/DDBJ whole genome shotgun (WGS) entry which is preliminary data.</text>
</comment>
<evidence type="ECO:0000256" key="6">
    <source>
        <dbReference type="ARBA" id="ARBA00022723"/>
    </source>
</evidence>
<proteinExistence type="inferred from homology"/>
<sequence length="876" mass="89886">MSSLALYRTYRPGRFADVVGQEHVTVPLMRALANDRVHHAYLFSGPRGCGKTSSARILARSLNCEKGPTDEPCGQCQSCLDLAPNGPGNIDVVELDAATHGLVDDARDLREKAHFAPVSSRFKIYIIDEAHQLGPGAANALLKLIEEPPAHLKFIFATTAPDKIIDTIRSRTHHYPFRLIPTKTLQQNLGWICEQEGVPIEPAALALVARAGAGSARDAQSILGQLIAGAGDDGVTYDLAVALLGFTDAAMLDQVVEAISAVDGRSVYAAVDQVMDAGHDPRRFLTDLLERFRDLIVLRAAPDAVAEGLLDLPPEQAERMAIQASQFGPADLVRLAAVVDEGITAMKGATPTRLQLELVCARLLLPGAEDTVAGVQARLDRVERRLTGGEPLPAAGAPVAAADPGPAAQATPIPDVPPGMSRRQAAFARVSPAAEPPATGPAAPAAQSTAEPAPTTGAASPGDSQPTRPDAVPPAAESAATFGAGATSPTTQPTRPDAGPPTAESVSAGGADAPRGTQPTRPDAVLPTAGPEPTPSAGSAPKTQAGSGPADPSPEPSSPATPADAPGTDEPSFATGPEPSDPWPSDPEPFAEPPAAAPEPAAAAAATEPPGEPAPSAPPPGAPSPAQPTRAPAQPTGPQPATPQPIAAAGASGGVADLRRMWPEVLVRLREIKRTPWSLISQESVVSDVADGVLTLAFRQPTLRDTFARRADFQECLQQAIKDVLLLDLRIEAIVDPSADPAAQNRGPAGSSSQQQQPAQRQQAPQPPPGGAQSGDPGSTAGPGAPGADQAPPSEPQPSRAAAAREAARRVQQNTAAEAARATAAAAGAGAAASHRATDDDADPDDDADLADDGVSERELLERTLGATVIAEIEHE</sequence>
<evidence type="ECO:0000313" key="14">
    <source>
        <dbReference type="EMBL" id="PZF83605.1"/>
    </source>
</evidence>
<feature type="compositionally biased region" description="Low complexity" evidence="12">
    <location>
        <begin position="388"/>
        <end position="412"/>
    </location>
</feature>
<keyword evidence="3" id="KW-0808">Transferase</keyword>
<keyword evidence="8" id="KW-0862">Zinc</keyword>
<feature type="compositionally biased region" description="Acidic residues" evidence="12">
    <location>
        <begin position="840"/>
        <end position="854"/>
    </location>
</feature>
<dbReference type="Gene3D" id="1.10.8.60">
    <property type="match status" value="1"/>
</dbReference>
<dbReference type="SUPFAM" id="SSF48019">
    <property type="entry name" value="post-AAA+ oligomerization domain-like"/>
    <property type="match status" value="1"/>
</dbReference>
<evidence type="ECO:0000256" key="4">
    <source>
        <dbReference type="ARBA" id="ARBA00022695"/>
    </source>
</evidence>
<dbReference type="FunFam" id="3.40.50.300:FF:000014">
    <property type="entry name" value="DNA polymerase III subunit gamma/tau"/>
    <property type="match status" value="1"/>
</dbReference>
<feature type="compositionally biased region" description="Low complexity" evidence="12">
    <location>
        <begin position="598"/>
        <end position="609"/>
    </location>
</feature>
<keyword evidence="6" id="KW-0479">Metal-binding</keyword>
<dbReference type="InterPro" id="IPR003593">
    <property type="entry name" value="AAA+_ATPase"/>
</dbReference>